<evidence type="ECO:0000256" key="1">
    <source>
        <dbReference type="SAM" id="Phobius"/>
    </source>
</evidence>
<protein>
    <submittedName>
        <fullName evidence="2">Uncharacterized protein</fullName>
    </submittedName>
</protein>
<dbReference type="EMBL" id="BAABAH010000012">
    <property type="protein sequence ID" value="GAA3827405.1"/>
    <property type="molecule type" value="Genomic_DNA"/>
</dbReference>
<feature type="transmembrane region" description="Helical" evidence="1">
    <location>
        <begin position="52"/>
        <end position="75"/>
    </location>
</feature>
<evidence type="ECO:0000313" key="2">
    <source>
        <dbReference type="EMBL" id="GAA3827405.1"/>
    </source>
</evidence>
<proteinExistence type="predicted"/>
<evidence type="ECO:0000313" key="3">
    <source>
        <dbReference type="Proteomes" id="UP001501821"/>
    </source>
</evidence>
<accession>A0ABP7IUP0</accession>
<name>A0ABP7IUP0_9ACTN</name>
<keyword evidence="3" id="KW-1185">Reference proteome</keyword>
<reference evidence="3" key="1">
    <citation type="journal article" date="2019" name="Int. J. Syst. Evol. Microbiol.">
        <title>The Global Catalogue of Microorganisms (GCM) 10K type strain sequencing project: providing services to taxonomists for standard genome sequencing and annotation.</title>
        <authorList>
            <consortium name="The Broad Institute Genomics Platform"/>
            <consortium name="The Broad Institute Genome Sequencing Center for Infectious Disease"/>
            <person name="Wu L."/>
            <person name="Ma J."/>
        </authorList>
    </citation>
    <scope>NUCLEOTIDE SEQUENCE [LARGE SCALE GENOMIC DNA]</scope>
    <source>
        <strain evidence="3">JCM 16953</strain>
    </source>
</reference>
<keyword evidence="1" id="KW-1133">Transmembrane helix</keyword>
<dbReference type="Proteomes" id="UP001501821">
    <property type="component" value="Unassembled WGS sequence"/>
</dbReference>
<keyword evidence="1" id="KW-0812">Transmembrane</keyword>
<keyword evidence="1" id="KW-0472">Membrane</keyword>
<gene>
    <name evidence="2" type="ORF">GCM10022242_30850</name>
</gene>
<comment type="caution">
    <text evidence="2">The sequence shown here is derived from an EMBL/GenBank/DDBJ whole genome shotgun (WGS) entry which is preliminary data.</text>
</comment>
<dbReference type="RefSeq" id="WP_344777029.1">
    <property type="nucleotide sequence ID" value="NZ_BAABAH010000012.1"/>
</dbReference>
<sequence>MSSPKLTDEAVSRLPIQEGRADLLEEIMAIPTETPVTTDDLAERRESRRRRWLPALGAAAAVAAIAAAVAVPRLLDGGTTAAHLPVAAPGGGEIAVLQAPGWQLVNADSVDEGGGEISYQSGDETLDIDWRPADQYDSYLTDRQDIGKAEKVTVLGKPSLLWAYSAEDHTVIRPVVGDFMLEFRGSGMDEAAYRSLLGHLLAIDPADLDSYLPDSFVTDDERPDVIAQMLAPIPVPDGFDKDIQSDEIERYQLGAQVTGAVTCAWLDEYVAAKQDGDKAAMQQAVDAMATSRDWPILKEMRPEGGWSQVIWQFADELAAGTVPEDYAGQIGCGN</sequence>
<organism evidence="2 3">
    <name type="scientific">Nocardioides panacisoli</name>
    <dbReference type="NCBI Taxonomy" id="627624"/>
    <lineage>
        <taxon>Bacteria</taxon>
        <taxon>Bacillati</taxon>
        <taxon>Actinomycetota</taxon>
        <taxon>Actinomycetes</taxon>
        <taxon>Propionibacteriales</taxon>
        <taxon>Nocardioidaceae</taxon>
        <taxon>Nocardioides</taxon>
    </lineage>
</organism>